<dbReference type="CDD" id="cd03257">
    <property type="entry name" value="ABC_NikE_OppD_transporters"/>
    <property type="match status" value="1"/>
</dbReference>
<dbReference type="PANTHER" id="PTHR43776">
    <property type="entry name" value="TRANSPORT ATP-BINDING PROTEIN"/>
    <property type="match status" value="1"/>
</dbReference>
<reference evidence="8" key="1">
    <citation type="submission" date="2017-04" db="EMBL/GenBank/DDBJ databases">
        <authorList>
            <person name="Varghese N."/>
            <person name="Submissions S."/>
        </authorList>
    </citation>
    <scope>NUCLEOTIDE SEQUENCE [LARGE SCALE GENOMIC DNA]</scope>
</reference>
<dbReference type="OrthoDB" id="9815712at2"/>
<comment type="subcellular location">
    <subcellularLocation>
        <location evidence="1">Cell inner membrane</location>
        <topology evidence="1">Peripheral membrane protein</topology>
    </subcellularLocation>
</comment>
<accession>A0A1Y6FQI9</accession>
<dbReference type="EMBL" id="FXWK01000001">
    <property type="protein sequence ID" value="SMQ75741.1"/>
    <property type="molecule type" value="Genomic_DNA"/>
</dbReference>
<feature type="domain" description="ABC transporter" evidence="6">
    <location>
        <begin position="8"/>
        <end position="259"/>
    </location>
</feature>
<keyword evidence="3" id="KW-0813">Transport</keyword>
<dbReference type="InterPro" id="IPR050319">
    <property type="entry name" value="ABC_transp_ATP-bind"/>
</dbReference>
<dbReference type="GO" id="GO:0005524">
    <property type="term" value="F:ATP binding"/>
    <property type="evidence" value="ECO:0007669"/>
    <property type="project" value="UniProtKB-KW"/>
</dbReference>
<sequence length="291" mass="32232">MTDRQPILQVRNVSVDFKIPAGGMFGGTNVLHAVKDVSFDLYQGETLGIVGESGCGKSTLSRAVIKLIQATSGESLWMGKDILKMSPKELVGLRKDIQMVFQDPLASLNPRMTAGQIIAEPLRIHYPDVSKTERMARVVEMMEKVGLTGNMINKYPHEFSGGQCQRIGIARALITRPKLIVCDEAVSALDVSVQAQVINLLMDLQKEFGISLLFIAHDIAVVRHIAQRIMVLYFGEVVEIGESEQVVMAPQHDYTKKLIASVPVPDPKEEMRRRELRRRLRREAAAAATAA</sequence>
<protein>
    <submittedName>
        <fullName evidence="7">Oligopeptide transport system ATP-binding protein</fullName>
    </submittedName>
</protein>
<dbReference type="GO" id="GO:0005886">
    <property type="term" value="C:plasma membrane"/>
    <property type="evidence" value="ECO:0007669"/>
    <property type="project" value="UniProtKB-SubCell"/>
</dbReference>
<keyword evidence="8" id="KW-1185">Reference proteome</keyword>
<dbReference type="PROSITE" id="PS00211">
    <property type="entry name" value="ABC_TRANSPORTER_1"/>
    <property type="match status" value="1"/>
</dbReference>
<dbReference type="SUPFAM" id="SSF52540">
    <property type="entry name" value="P-loop containing nucleoside triphosphate hydrolases"/>
    <property type="match status" value="1"/>
</dbReference>
<keyword evidence="5 7" id="KW-0067">ATP-binding</keyword>
<comment type="similarity">
    <text evidence="2">Belongs to the ABC transporter superfamily.</text>
</comment>
<dbReference type="GO" id="GO:0055085">
    <property type="term" value="P:transmembrane transport"/>
    <property type="evidence" value="ECO:0007669"/>
    <property type="project" value="UniProtKB-ARBA"/>
</dbReference>
<dbReference type="RefSeq" id="WP_086470634.1">
    <property type="nucleotide sequence ID" value="NZ_FXWK01000001.1"/>
</dbReference>
<dbReference type="AlphaFoldDB" id="A0A1Y6FQI9"/>
<name>A0A1Y6FQI9_9HYPH</name>
<evidence type="ECO:0000256" key="2">
    <source>
        <dbReference type="ARBA" id="ARBA00005417"/>
    </source>
</evidence>
<evidence type="ECO:0000256" key="4">
    <source>
        <dbReference type="ARBA" id="ARBA00022741"/>
    </source>
</evidence>
<gene>
    <name evidence="7" type="ORF">SAMN06295905_2413</name>
</gene>
<evidence type="ECO:0000256" key="3">
    <source>
        <dbReference type="ARBA" id="ARBA00022448"/>
    </source>
</evidence>
<evidence type="ECO:0000256" key="1">
    <source>
        <dbReference type="ARBA" id="ARBA00004417"/>
    </source>
</evidence>
<dbReference type="InterPro" id="IPR003439">
    <property type="entry name" value="ABC_transporter-like_ATP-bd"/>
</dbReference>
<dbReference type="GO" id="GO:0016887">
    <property type="term" value="F:ATP hydrolysis activity"/>
    <property type="evidence" value="ECO:0007669"/>
    <property type="project" value="InterPro"/>
</dbReference>
<dbReference type="InterPro" id="IPR003593">
    <property type="entry name" value="AAA+_ATPase"/>
</dbReference>
<evidence type="ECO:0000256" key="5">
    <source>
        <dbReference type="ARBA" id="ARBA00022840"/>
    </source>
</evidence>
<dbReference type="Proteomes" id="UP000194474">
    <property type="component" value="Unassembled WGS sequence"/>
</dbReference>
<dbReference type="Pfam" id="PF08352">
    <property type="entry name" value="oligo_HPY"/>
    <property type="match status" value="1"/>
</dbReference>
<evidence type="ECO:0000313" key="8">
    <source>
        <dbReference type="Proteomes" id="UP000194474"/>
    </source>
</evidence>
<dbReference type="InterPro" id="IPR017871">
    <property type="entry name" value="ABC_transporter-like_CS"/>
</dbReference>
<organism evidence="7 8">
    <name type="scientific">Devosia lucknowensis</name>
    <dbReference type="NCBI Taxonomy" id="1096929"/>
    <lineage>
        <taxon>Bacteria</taxon>
        <taxon>Pseudomonadati</taxon>
        <taxon>Pseudomonadota</taxon>
        <taxon>Alphaproteobacteria</taxon>
        <taxon>Hyphomicrobiales</taxon>
        <taxon>Devosiaceae</taxon>
        <taxon>Devosia</taxon>
    </lineage>
</organism>
<evidence type="ECO:0000259" key="6">
    <source>
        <dbReference type="PROSITE" id="PS50893"/>
    </source>
</evidence>
<dbReference type="PROSITE" id="PS50893">
    <property type="entry name" value="ABC_TRANSPORTER_2"/>
    <property type="match status" value="1"/>
</dbReference>
<dbReference type="FunFam" id="3.40.50.300:FF:000016">
    <property type="entry name" value="Oligopeptide ABC transporter ATP-binding component"/>
    <property type="match status" value="1"/>
</dbReference>
<dbReference type="SMART" id="SM00382">
    <property type="entry name" value="AAA"/>
    <property type="match status" value="1"/>
</dbReference>
<dbReference type="PANTHER" id="PTHR43776:SF7">
    <property type="entry name" value="D,D-DIPEPTIDE TRANSPORT ATP-BINDING PROTEIN DDPF-RELATED"/>
    <property type="match status" value="1"/>
</dbReference>
<evidence type="ECO:0000313" key="7">
    <source>
        <dbReference type="EMBL" id="SMQ75741.1"/>
    </source>
</evidence>
<dbReference type="InterPro" id="IPR013563">
    <property type="entry name" value="Oligopep_ABC_C"/>
</dbReference>
<dbReference type="InterPro" id="IPR027417">
    <property type="entry name" value="P-loop_NTPase"/>
</dbReference>
<proteinExistence type="inferred from homology"/>
<dbReference type="GO" id="GO:0015833">
    <property type="term" value="P:peptide transport"/>
    <property type="evidence" value="ECO:0007669"/>
    <property type="project" value="InterPro"/>
</dbReference>
<keyword evidence="4" id="KW-0547">Nucleotide-binding</keyword>
<dbReference type="Pfam" id="PF00005">
    <property type="entry name" value="ABC_tran"/>
    <property type="match status" value="1"/>
</dbReference>
<dbReference type="Gene3D" id="3.40.50.300">
    <property type="entry name" value="P-loop containing nucleotide triphosphate hydrolases"/>
    <property type="match status" value="1"/>
</dbReference>